<keyword evidence="1" id="KW-0812">Transmembrane</keyword>
<dbReference type="EMBL" id="JBBVUL010000001">
    <property type="protein sequence ID" value="MEL0564439.1"/>
    <property type="molecule type" value="Genomic_DNA"/>
</dbReference>
<proteinExistence type="predicted"/>
<name>A0A5N1IFG1_LACJE</name>
<feature type="transmembrane region" description="Helical" evidence="1">
    <location>
        <begin position="6"/>
        <end position="26"/>
    </location>
</feature>
<dbReference type="OrthoDB" id="9886037at2"/>
<reference evidence="3 5" key="2">
    <citation type="submission" date="2024-04" db="EMBL/GenBank/DDBJ databases">
        <title>Three lactobacilli isolated from voided urine samples from females with type 2 diabetes.</title>
        <authorList>
            <person name="Kula A."/>
            <person name="Stegman N."/>
            <person name="Putonti C."/>
        </authorList>
    </citation>
    <scope>NUCLEOTIDE SEQUENCE [LARGE SCALE GENOMIC DNA]</scope>
    <source>
        <strain evidence="3 5">1855</strain>
    </source>
</reference>
<evidence type="ECO:0000313" key="3">
    <source>
        <dbReference type="EMBL" id="MEL0564439.1"/>
    </source>
</evidence>
<dbReference type="EMBL" id="VYWW01000003">
    <property type="protein sequence ID" value="KAA9324088.1"/>
    <property type="molecule type" value="Genomic_DNA"/>
</dbReference>
<dbReference type="GeneID" id="31742649"/>
<evidence type="ECO:0000313" key="5">
    <source>
        <dbReference type="Proteomes" id="UP001385848"/>
    </source>
</evidence>
<dbReference type="AlphaFoldDB" id="A0A5N1IFG1"/>
<evidence type="ECO:0000313" key="4">
    <source>
        <dbReference type="Proteomes" id="UP000327236"/>
    </source>
</evidence>
<reference evidence="2 4" key="1">
    <citation type="submission" date="2019-09" db="EMBL/GenBank/DDBJ databases">
        <title>Draft genome sequence assemblies of isolates from the urinary tract.</title>
        <authorList>
            <person name="Mores C.R."/>
            <person name="Putonti C."/>
            <person name="Wolfe A.J."/>
        </authorList>
    </citation>
    <scope>NUCLEOTIDE SEQUENCE [LARGE SCALE GENOMIC DNA]</scope>
    <source>
        <strain evidence="2 4">UMB246</strain>
    </source>
</reference>
<sequence length="59" mass="6696">MDLRFLYLLISGFLITIGSFCVVFGIAEKSNLKKWILISTGLFCWGIVAILLVVKIVRY</sequence>
<feature type="transmembrane region" description="Helical" evidence="1">
    <location>
        <begin position="35"/>
        <end position="57"/>
    </location>
</feature>
<dbReference type="RefSeq" id="WP_006585040.1">
    <property type="nucleotide sequence ID" value="NZ_CATOUV010000001.1"/>
</dbReference>
<gene>
    <name evidence="3" type="ORF">AAC431_00670</name>
    <name evidence="2" type="ORF">F6H94_01025</name>
</gene>
<dbReference type="Proteomes" id="UP001385848">
    <property type="component" value="Unassembled WGS sequence"/>
</dbReference>
<dbReference type="Proteomes" id="UP000327236">
    <property type="component" value="Unassembled WGS sequence"/>
</dbReference>
<accession>A0A5N1IFG1</accession>
<comment type="caution">
    <text evidence="2">The sequence shown here is derived from an EMBL/GenBank/DDBJ whole genome shotgun (WGS) entry which is preliminary data.</text>
</comment>
<evidence type="ECO:0000313" key="2">
    <source>
        <dbReference type="EMBL" id="KAA9324088.1"/>
    </source>
</evidence>
<keyword evidence="1" id="KW-0472">Membrane</keyword>
<organism evidence="2 4">
    <name type="scientific">Lactobacillus jensenii</name>
    <dbReference type="NCBI Taxonomy" id="109790"/>
    <lineage>
        <taxon>Bacteria</taxon>
        <taxon>Bacillati</taxon>
        <taxon>Bacillota</taxon>
        <taxon>Bacilli</taxon>
        <taxon>Lactobacillales</taxon>
        <taxon>Lactobacillaceae</taxon>
        <taxon>Lactobacillus</taxon>
    </lineage>
</organism>
<evidence type="ECO:0000256" key="1">
    <source>
        <dbReference type="SAM" id="Phobius"/>
    </source>
</evidence>
<dbReference type="KEGG" id="lje:BUE77_02895"/>
<protein>
    <submittedName>
        <fullName evidence="2">Uncharacterized protein</fullName>
    </submittedName>
</protein>
<keyword evidence="5" id="KW-1185">Reference proteome</keyword>
<keyword evidence="1" id="KW-1133">Transmembrane helix</keyword>